<organism evidence="1 2">
    <name type="scientific">candidate division MSBL1 archaeon SCGC-AAA259E17</name>
    <dbReference type="NCBI Taxonomy" id="1698263"/>
    <lineage>
        <taxon>Archaea</taxon>
        <taxon>Methanobacteriati</taxon>
        <taxon>Methanobacteriota</taxon>
        <taxon>candidate division MSBL1</taxon>
    </lineage>
</organism>
<proteinExistence type="predicted"/>
<evidence type="ECO:0000313" key="1">
    <source>
        <dbReference type="EMBL" id="KXA93169.1"/>
    </source>
</evidence>
<name>A0A133UG71_9EURY</name>
<dbReference type="Proteomes" id="UP000070373">
    <property type="component" value="Unassembled WGS sequence"/>
</dbReference>
<evidence type="ECO:0000313" key="2">
    <source>
        <dbReference type="Proteomes" id="UP000070373"/>
    </source>
</evidence>
<feature type="non-terminal residue" evidence="1">
    <location>
        <position position="1"/>
    </location>
</feature>
<dbReference type="EMBL" id="LHXN01000013">
    <property type="protein sequence ID" value="KXA93169.1"/>
    <property type="molecule type" value="Genomic_DNA"/>
</dbReference>
<accession>A0A133UG71</accession>
<keyword evidence="2" id="KW-1185">Reference proteome</keyword>
<dbReference type="AlphaFoldDB" id="A0A133UG71"/>
<reference evidence="1 2" key="1">
    <citation type="journal article" date="2016" name="Sci. Rep.">
        <title>Metabolic traits of an uncultured archaeal lineage -MSBL1- from brine pools of the Red Sea.</title>
        <authorList>
            <person name="Mwirichia R."/>
            <person name="Alam I."/>
            <person name="Rashid M."/>
            <person name="Vinu M."/>
            <person name="Ba-Alawi W."/>
            <person name="Anthony Kamau A."/>
            <person name="Kamanda Ngugi D."/>
            <person name="Goker M."/>
            <person name="Klenk H.P."/>
            <person name="Bajic V."/>
            <person name="Stingl U."/>
        </authorList>
    </citation>
    <scope>NUCLEOTIDE SEQUENCE [LARGE SCALE GENOMIC DNA]</scope>
    <source>
        <strain evidence="1">SCGC-AAA259E17</strain>
    </source>
</reference>
<protein>
    <submittedName>
        <fullName evidence="1">Uncharacterized protein</fullName>
    </submittedName>
</protein>
<comment type="caution">
    <text evidence="1">The sequence shown here is derived from an EMBL/GenBank/DDBJ whole genome shotgun (WGS) entry which is preliminary data.</text>
</comment>
<gene>
    <name evidence="1" type="ORF">AKJ64_01220</name>
</gene>
<sequence>QESEDPGGVSEEAGRSFLRIPHHYRIYQPERRFPTFSGGGNLQLGPVLFLLIRNNIVRSGSPPGLLIIKFPKLKVTGRLMIYRG</sequence>